<accession>A0A8J5SAF8</accession>
<dbReference type="AlphaFoldDB" id="A0A8J5SAF8"/>
<keyword evidence="2" id="KW-1133">Transmembrane helix</keyword>
<proteinExistence type="predicted"/>
<gene>
    <name evidence="3" type="ORF">GUJ93_ZPchr0003g17429</name>
</gene>
<organism evidence="3 4">
    <name type="scientific">Zizania palustris</name>
    <name type="common">Northern wild rice</name>
    <dbReference type="NCBI Taxonomy" id="103762"/>
    <lineage>
        <taxon>Eukaryota</taxon>
        <taxon>Viridiplantae</taxon>
        <taxon>Streptophyta</taxon>
        <taxon>Embryophyta</taxon>
        <taxon>Tracheophyta</taxon>
        <taxon>Spermatophyta</taxon>
        <taxon>Magnoliopsida</taxon>
        <taxon>Liliopsida</taxon>
        <taxon>Poales</taxon>
        <taxon>Poaceae</taxon>
        <taxon>BOP clade</taxon>
        <taxon>Oryzoideae</taxon>
        <taxon>Oryzeae</taxon>
        <taxon>Zizaniinae</taxon>
        <taxon>Zizania</taxon>
    </lineage>
</organism>
<reference evidence="3" key="2">
    <citation type="submission" date="2021-02" db="EMBL/GenBank/DDBJ databases">
        <authorList>
            <person name="Kimball J.A."/>
            <person name="Haas M.W."/>
            <person name="Macchietto M."/>
            <person name="Kono T."/>
            <person name="Duquette J."/>
            <person name="Shao M."/>
        </authorList>
    </citation>
    <scope>NUCLEOTIDE SEQUENCE</scope>
    <source>
        <tissue evidence="3">Fresh leaf tissue</tissue>
    </source>
</reference>
<protein>
    <submittedName>
        <fullName evidence="3">Uncharacterized protein</fullName>
    </submittedName>
</protein>
<name>A0A8J5SAF8_ZIZPA</name>
<feature type="region of interest" description="Disordered" evidence="1">
    <location>
        <begin position="49"/>
        <end position="69"/>
    </location>
</feature>
<reference evidence="3" key="1">
    <citation type="journal article" date="2021" name="bioRxiv">
        <title>Whole Genome Assembly and Annotation of Northern Wild Rice, Zizania palustris L., Supports a Whole Genome Duplication in the Zizania Genus.</title>
        <authorList>
            <person name="Haas M."/>
            <person name="Kono T."/>
            <person name="Macchietto M."/>
            <person name="Millas R."/>
            <person name="McGilp L."/>
            <person name="Shao M."/>
            <person name="Duquette J."/>
            <person name="Hirsch C.N."/>
            <person name="Kimball J."/>
        </authorList>
    </citation>
    <scope>NUCLEOTIDE SEQUENCE</scope>
    <source>
        <tissue evidence="3">Fresh leaf tissue</tissue>
    </source>
</reference>
<keyword evidence="2" id="KW-0472">Membrane</keyword>
<keyword evidence="2" id="KW-0812">Transmembrane</keyword>
<keyword evidence="4" id="KW-1185">Reference proteome</keyword>
<evidence type="ECO:0000313" key="3">
    <source>
        <dbReference type="EMBL" id="KAG8062009.1"/>
    </source>
</evidence>
<comment type="caution">
    <text evidence="3">The sequence shown here is derived from an EMBL/GenBank/DDBJ whole genome shotgun (WGS) entry which is preliminary data.</text>
</comment>
<evidence type="ECO:0000256" key="1">
    <source>
        <dbReference type="SAM" id="MobiDB-lite"/>
    </source>
</evidence>
<feature type="compositionally biased region" description="Low complexity" evidence="1">
    <location>
        <begin position="53"/>
        <end position="69"/>
    </location>
</feature>
<feature type="transmembrane region" description="Helical" evidence="2">
    <location>
        <begin position="23"/>
        <end position="46"/>
    </location>
</feature>
<evidence type="ECO:0000313" key="4">
    <source>
        <dbReference type="Proteomes" id="UP000729402"/>
    </source>
</evidence>
<dbReference type="Proteomes" id="UP000729402">
    <property type="component" value="Unassembled WGS sequence"/>
</dbReference>
<dbReference type="EMBL" id="JAAALK010000286">
    <property type="protein sequence ID" value="KAG8062009.1"/>
    <property type="molecule type" value="Genomic_DNA"/>
</dbReference>
<sequence>MDMCAMDMFAEMLSAAADLCFEYATSLFCHVTFFLLLLSHSLTLLANRRRPRMSPSPSSRPSPATRAATRPHLYHTSHCPCPRAGAAISPTLPAVEALETLLSLIPTIAEVSLPHWGAESQGLWGLQGRWCRRARAGVEARTAGGARVMDTRPTVAAHMAGGGVGCGSTGDDT</sequence>
<evidence type="ECO:0000256" key="2">
    <source>
        <dbReference type="SAM" id="Phobius"/>
    </source>
</evidence>